<reference evidence="1" key="1">
    <citation type="submission" date="2024-03" db="EMBL/GenBank/DDBJ databases">
        <title>Novel Streptomyces species of biotechnological and ecological value are a feature of Machair soil.</title>
        <authorList>
            <person name="Prole J.R."/>
            <person name="Goodfellow M."/>
            <person name="Allenby N."/>
            <person name="Ward A.C."/>
        </authorList>
    </citation>
    <scope>NUCLEOTIDE SEQUENCE</scope>
    <source>
        <strain evidence="1">MS2.AVA.5</strain>
    </source>
</reference>
<sequence length="462" mass="49982">MTVDQALDIPVGAQPADVPSASLEAEAAVLGACLMATPAYDPVVDAMQVLADDGDWYDGGHETIWRAIVSLHGRSKPTGVPMVEAELRRGGSLARVGGTLRLSQLAAQACGPAEATHYAEVVHGYARLRRYQATLVRGMQMARQADPGNVSEAMAAHQTELEHLAADTSGGDDMFGRLADHLDDHLMGLETTVEAAAVTGLSDLDMVLKMRPGNVIVVAGRPAMGKSAATLGVALANASSGRPTLVHSLEMGREEVTNRILSSTARVGLHHLMEGGPAVTDDDWSRIARRLPDLKALPLWLDYTPRVTPGLIRSRIKALIRQTGRAPLVIIDYIQLMYTDQRNNRQTTYERVSEVSREIKIIAEETGAVIICCAQLNRGSEHREGKRPQASDLRDSGQLEQDASGIILLHREDAYDPESPRAGESDLIVGKNRNGPTCTVTVAHQFHYARLRDMSPHTDPDD</sequence>
<organism evidence="1 2">
    <name type="scientific">Streptomyces achmelvichensis</name>
    <dbReference type="NCBI Taxonomy" id="3134111"/>
    <lineage>
        <taxon>Bacteria</taxon>
        <taxon>Bacillati</taxon>
        <taxon>Actinomycetota</taxon>
        <taxon>Actinomycetes</taxon>
        <taxon>Kitasatosporales</taxon>
        <taxon>Streptomycetaceae</taxon>
        <taxon>Streptomyces</taxon>
    </lineage>
</organism>
<evidence type="ECO:0000313" key="2">
    <source>
        <dbReference type="Proteomes" id="UP001377168"/>
    </source>
</evidence>
<dbReference type="Proteomes" id="UP001377168">
    <property type="component" value="Unassembled WGS sequence"/>
</dbReference>
<evidence type="ECO:0000313" key="1">
    <source>
        <dbReference type="EMBL" id="MEJ8632051.1"/>
    </source>
</evidence>
<gene>
    <name evidence="1" type="ORF">WKI67_00885</name>
</gene>
<keyword evidence="2" id="KW-1185">Reference proteome</keyword>
<proteinExistence type="predicted"/>
<comment type="caution">
    <text evidence="1">The sequence shown here is derived from an EMBL/GenBank/DDBJ whole genome shotgun (WGS) entry which is preliminary data.</text>
</comment>
<accession>A0ACC6PKZ2</accession>
<name>A0ACC6PKZ2_9ACTN</name>
<dbReference type="EMBL" id="JBBKAJ010000003">
    <property type="protein sequence ID" value="MEJ8632051.1"/>
    <property type="molecule type" value="Genomic_DNA"/>
</dbReference>
<protein>
    <submittedName>
        <fullName evidence="1">DnaB-like helicase C-terminal domain-containing protein</fullName>
    </submittedName>
</protein>